<feature type="domain" description="DUF3322" evidence="3">
    <location>
        <begin position="77"/>
        <end position="174"/>
    </location>
</feature>
<evidence type="ECO:0000313" key="4">
    <source>
        <dbReference type="EMBL" id="KKN72673.1"/>
    </source>
</evidence>
<dbReference type="Pfam" id="PF11795">
    <property type="entry name" value="DUF3322"/>
    <property type="match status" value="1"/>
</dbReference>
<sequence>MIANGLFNGLQRDCVRFTVDWIDGKVDPISYYAKLSVFRKLPIGRMAAERNRFTELFGDRVEMVDQSLPGVRGQPPVPMPNHVTFAGPDDLLSCVWSDEWPAMKKRFLLLKETIGRLVALRNNAHKIINLSDADFEALVAFAAWRRAEPEARPYLRSLNLPGVGTKWLERNIRLCRLVCADLGLEGSQDCHIEACGLHREDRREATLKWNEDAYPSPFGNTSMTVRISEVKSSPVLAKIGVVIVVENLEMLDKMRPAPDVLILFGAGHAVGPILADMGCLAGAEIIYWGDADSHGFACLSEARRARPDLRSHRMTPEILENCAHLMRPEPDAARLLNAPSGLTPDEARCCEALKEKWLRLEQEFDEDGVDELAARGLVDPLTERHMAATTEPEPEPKSKLSALRKILSAH</sequence>
<proteinExistence type="predicted"/>
<evidence type="ECO:0000259" key="3">
    <source>
        <dbReference type="Pfam" id="PF11795"/>
    </source>
</evidence>
<feature type="domain" description="Wadjet protein JetD C-terminal" evidence="2">
    <location>
        <begin position="216"/>
        <end position="364"/>
    </location>
</feature>
<comment type="caution">
    <text evidence="4">The sequence shown here is derived from an EMBL/GenBank/DDBJ whole genome shotgun (WGS) entry which is preliminary data.</text>
</comment>
<dbReference type="Pfam" id="PF09983">
    <property type="entry name" value="JetD_C"/>
    <property type="match status" value="1"/>
</dbReference>
<dbReference type="InterPro" id="IPR024537">
    <property type="entry name" value="DUF3322"/>
</dbReference>
<reference evidence="4" key="1">
    <citation type="journal article" date="2015" name="Nature">
        <title>Complex archaea that bridge the gap between prokaryotes and eukaryotes.</title>
        <authorList>
            <person name="Spang A."/>
            <person name="Saw J.H."/>
            <person name="Jorgensen S.L."/>
            <person name="Zaremba-Niedzwiedzka K."/>
            <person name="Martijn J."/>
            <person name="Lind A.E."/>
            <person name="van Eijk R."/>
            <person name="Schleper C."/>
            <person name="Guy L."/>
            <person name="Ettema T.J."/>
        </authorList>
    </citation>
    <scope>NUCLEOTIDE SEQUENCE</scope>
</reference>
<evidence type="ECO:0000256" key="1">
    <source>
        <dbReference type="SAM" id="MobiDB-lite"/>
    </source>
</evidence>
<dbReference type="AlphaFoldDB" id="A0A0F9W3N0"/>
<evidence type="ECO:0000259" key="2">
    <source>
        <dbReference type="Pfam" id="PF09983"/>
    </source>
</evidence>
<dbReference type="EMBL" id="LAZR01000357">
    <property type="protein sequence ID" value="KKN72673.1"/>
    <property type="molecule type" value="Genomic_DNA"/>
</dbReference>
<feature type="region of interest" description="Disordered" evidence="1">
    <location>
        <begin position="385"/>
        <end position="410"/>
    </location>
</feature>
<organism evidence="4">
    <name type="scientific">marine sediment metagenome</name>
    <dbReference type="NCBI Taxonomy" id="412755"/>
    <lineage>
        <taxon>unclassified sequences</taxon>
        <taxon>metagenomes</taxon>
        <taxon>ecological metagenomes</taxon>
    </lineage>
</organism>
<name>A0A0F9W3N0_9ZZZZ</name>
<gene>
    <name evidence="4" type="ORF">LCGC14_0408140</name>
</gene>
<evidence type="ECO:0008006" key="5">
    <source>
        <dbReference type="Google" id="ProtNLM"/>
    </source>
</evidence>
<dbReference type="InterPro" id="IPR024534">
    <property type="entry name" value="JetD_C"/>
</dbReference>
<protein>
    <recommendedName>
        <fullName evidence="5">Wadjet protein JetD C-terminal domain-containing protein</fullName>
    </recommendedName>
</protein>
<accession>A0A0F9W3N0</accession>